<name>A0A642V963_9ASCO</name>
<evidence type="ECO:0008006" key="4">
    <source>
        <dbReference type="Google" id="ProtNLM"/>
    </source>
</evidence>
<dbReference type="SUPFAM" id="SSF48208">
    <property type="entry name" value="Six-hairpin glycosidases"/>
    <property type="match status" value="1"/>
</dbReference>
<sequence length="370" mass="42659">MPATIADISPKQVHSAISLLTDGLVSIRDVDQERVFVIDGVTIDTKAWNSWEWTHGIGLYGQWYYYAQTGSTKALEVMKDWFENRLFKEQIMPKNVNTMAPFLTLAYLYEHFKDQRYLVFLDTWAEWAMYEAKRTRHGGIQHVTYLEDNHNQLWDDTLMMTVLPLTKIGKLLNRPHYIEEAKRQFLIHIRYLADIKTGLFYHGFCFDGNHHFANALWARGNSWLTIAIPEFLELLDLPDEDGFKQYLLEVYESQVEALAKLQDPESGLWHTLLDDPSSYLESSATAGFAFGILKGIRRRYISKEKYLDVGLKAIKGVLNNVDSNGELLNTSFGTGMGRDLQFYKDIPITSMPYGQAMAIMALSEFARFFV</sequence>
<dbReference type="GO" id="GO:0005975">
    <property type="term" value="P:carbohydrate metabolic process"/>
    <property type="evidence" value="ECO:0007669"/>
    <property type="project" value="InterPro"/>
</dbReference>
<dbReference type="InterPro" id="IPR008928">
    <property type="entry name" value="6-hairpin_glycosidase_sf"/>
</dbReference>
<proteinExistence type="predicted"/>
<accession>A0A642V963</accession>
<dbReference type="VEuPathDB" id="FungiDB:TRICI_002036"/>
<dbReference type="Gene3D" id="1.50.10.10">
    <property type="match status" value="1"/>
</dbReference>
<dbReference type="Proteomes" id="UP000761534">
    <property type="component" value="Unassembled WGS sequence"/>
</dbReference>
<organism evidence="2 3">
    <name type="scientific">Trichomonascus ciferrii</name>
    <dbReference type="NCBI Taxonomy" id="44093"/>
    <lineage>
        <taxon>Eukaryota</taxon>
        <taxon>Fungi</taxon>
        <taxon>Dikarya</taxon>
        <taxon>Ascomycota</taxon>
        <taxon>Saccharomycotina</taxon>
        <taxon>Dipodascomycetes</taxon>
        <taxon>Dipodascales</taxon>
        <taxon>Trichomonascaceae</taxon>
        <taxon>Trichomonascus</taxon>
        <taxon>Trichomonascus ciferrii complex</taxon>
    </lineage>
</organism>
<dbReference type="EMBL" id="SWFS01000138">
    <property type="protein sequence ID" value="KAA8915826.1"/>
    <property type="molecule type" value="Genomic_DNA"/>
</dbReference>
<evidence type="ECO:0000256" key="1">
    <source>
        <dbReference type="ARBA" id="ARBA00022801"/>
    </source>
</evidence>
<reference evidence="2" key="1">
    <citation type="journal article" date="2019" name="G3 (Bethesda)">
        <title>Genome Assemblies of Two Rare Opportunistic Yeast Pathogens: Diutina rugosa (syn. Candida rugosa) and Trichomonascus ciferrii (syn. Candida ciferrii).</title>
        <authorList>
            <person name="Mixao V."/>
            <person name="Saus E."/>
            <person name="Hansen A.P."/>
            <person name="Lass-Florl C."/>
            <person name="Gabaldon T."/>
        </authorList>
    </citation>
    <scope>NUCLEOTIDE SEQUENCE</scope>
    <source>
        <strain evidence="2">CBS 4856</strain>
    </source>
</reference>
<keyword evidence="3" id="KW-1185">Reference proteome</keyword>
<gene>
    <name evidence="2" type="ORF">TRICI_002036</name>
</gene>
<dbReference type="Pfam" id="PF07470">
    <property type="entry name" value="Glyco_hydro_88"/>
    <property type="match status" value="1"/>
</dbReference>
<dbReference type="PANTHER" id="PTHR33886:SF8">
    <property type="entry name" value="UNSATURATED RHAMNOGALACTURONAN HYDROLASE (EUROFUNG)"/>
    <property type="match status" value="1"/>
</dbReference>
<dbReference type="AlphaFoldDB" id="A0A642V963"/>
<dbReference type="InterPro" id="IPR052043">
    <property type="entry name" value="PolySaccharide_Degr_Enz"/>
</dbReference>
<dbReference type="InterPro" id="IPR010905">
    <property type="entry name" value="Glyco_hydro_88"/>
</dbReference>
<keyword evidence="1" id="KW-0378">Hydrolase</keyword>
<dbReference type="PANTHER" id="PTHR33886">
    <property type="entry name" value="UNSATURATED RHAMNOGALACTURONAN HYDROLASE (EUROFUNG)"/>
    <property type="match status" value="1"/>
</dbReference>
<dbReference type="GO" id="GO:0004553">
    <property type="term" value="F:hydrolase activity, hydrolyzing O-glycosyl compounds"/>
    <property type="evidence" value="ECO:0007669"/>
    <property type="project" value="UniProtKB-ARBA"/>
</dbReference>
<evidence type="ECO:0000313" key="3">
    <source>
        <dbReference type="Proteomes" id="UP000761534"/>
    </source>
</evidence>
<comment type="caution">
    <text evidence="2">The sequence shown here is derived from an EMBL/GenBank/DDBJ whole genome shotgun (WGS) entry which is preliminary data.</text>
</comment>
<dbReference type="OrthoDB" id="2305845at2759"/>
<protein>
    <recommendedName>
        <fullName evidence="4">Glycoside hydrolase family 105 protein</fullName>
    </recommendedName>
</protein>
<dbReference type="InterPro" id="IPR012341">
    <property type="entry name" value="6hp_glycosidase-like_sf"/>
</dbReference>
<evidence type="ECO:0000313" key="2">
    <source>
        <dbReference type="EMBL" id="KAA8915826.1"/>
    </source>
</evidence>